<comment type="caution">
    <text evidence="2">The sequence shown here is derived from an EMBL/GenBank/DDBJ whole genome shotgun (WGS) entry which is preliminary data.</text>
</comment>
<sequence>MMDDTPPGRRPVASPAPSGDSVHRPPGVPVSETSLMSGHPLSPSRLRVYGGRKNPLETTLEHFVGPYPVGVFGVLSLFLLESVDSVDSVDRGSQ</sequence>
<dbReference type="EMBL" id="AGNL01048361">
    <property type="protein sequence ID" value="EJK45653.1"/>
    <property type="molecule type" value="Genomic_DNA"/>
</dbReference>
<reference evidence="2 3" key="1">
    <citation type="journal article" date="2012" name="Genome Biol.">
        <title>Genome and low-iron response of an oceanic diatom adapted to chronic iron limitation.</title>
        <authorList>
            <person name="Lommer M."/>
            <person name="Specht M."/>
            <person name="Roy A.S."/>
            <person name="Kraemer L."/>
            <person name="Andreson R."/>
            <person name="Gutowska M.A."/>
            <person name="Wolf J."/>
            <person name="Bergner S.V."/>
            <person name="Schilhabel M.B."/>
            <person name="Klostermeier U.C."/>
            <person name="Beiko R.G."/>
            <person name="Rosenstiel P."/>
            <person name="Hippler M."/>
            <person name="Laroche J."/>
        </authorList>
    </citation>
    <scope>NUCLEOTIDE SEQUENCE [LARGE SCALE GENOMIC DNA]</scope>
    <source>
        <strain evidence="2 3">CCMP1005</strain>
    </source>
</reference>
<keyword evidence="3" id="KW-1185">Reference proteome</keyword>
<accession>K0R0G3</accession>
<gene>
    <name evidence="2" type="ORF">THAOC_35726</name>
</gene>
<evidence type="ECO:0000256" key="1">
    <source>
        <dbReference type="SAM" id="MobiDB-lite"/>
    </source>
</evidence>
<dbReference type="AlphaFoldDB" id="K0R0G3"/>
<evidence type="ECO:0000313" key="2">
    <source>
        <dbReference type="EMBL" id="EJK45653.1"/>
    </source>
</evidence>
<evidence type="ECO:0000313" key="3">
    <source>
        <dbReference type="Proteomes" id="UP000266841"/>
    </source>
</evidence>
<protein>
    <submittedName>
        <fullName evidence="2">Uncharacterized protein</fullName>
    </submittedName>
</protein>
<organism evidence="2 3">
    <name type="scientific">Thalassiosira oceanica</name>
    <name type="common">Marine diatom</name>
    <dbReference type="NCBI Taxonomy" id="159749"/>
    <lineage>
        <taxon>Eukaryota</taxon>
        <taxon>Sar</taxon>
        <taxon>Stramenopiles</taxon>
        <taxon>Ochrophyta</taxon>
        <taxon>Bacillariophyta</taxon>
        <taxon>Coscinodiscophyceae</taxon>
        <taxon>Thalassiosirophycidae</taxon>
        <taxon>Thalassiosirales</taxon>
        <taxon>Thalassiosiraceae</taxon>
        <taxon>Thalassiosira</taxon>
    </lineage>
</organism>
<proteinExistence type="predicted"/>
<dbReference type="Proteomes" id="UP000266841">
    <property type="component" value="Unassembled WGS sequence"/>
</dbReference>
<feature type="region of interest" description="Disordered" evidence="1">
    <location>
        <begin position="1"/>
        <end position="48"/>
    </location>
</feature>
<name>K0R0G3_THAOC</name>